<comment type="caution">
    <text evidence="3">The sequence shown here is derived from an EMBL/GenBank/DDBJ whole genome shotgun (WGS) entry which is preliminary data.</text>
</comment>
<feature type="coiled-coil region" evidence="1">
    <location>
        <begin position="146"/>
        <end position="173"/>
    </location>
</feature>
<keyword evidence="4" id="KW-1185">Reference proteome</keyword>
<evidence type="ECO:0000313" key="4">
    <source>
        <dbReference type="Proteomes" id="UP001497472"/>
    </source>
</evidence>
<feature type="region of interest" description="Disordered" evidence="2">
    <location>
        <begin position="428"/>
        <end position="507"/>
    </location>
</feature>
<evidence type="ECO:0000256" key="1">
    <source>
        <dbReference type="SAM" id="Coils"/>
    </source>
</evidence>
<evidence type="ECO:0000256" key="2">
    <source>
        <dbReference type="SAM" id="MobiDB-lite"/>
    </source>
</evidence>
<sequence length="507" mass="57570">MTGNLDTARDTIYNLASIDTNGPLTSAFNLLQLKQNILIQLSDRQLISASTHRGIQPEIDGAMLSVAVAALACLCLAPTSLAEPHTLRAHGPLAFSPKELTSILTNIDERLRVLDTISAQQVKQARRLDVIQDKLDRVETTLSLRLERAQLAAERLEHRLHMLQTSIQASIKESTEKIERSQAKFVEIAQNLTNQINSHSHLLEKVSGAYADTWRRSILLESLMRDGMALVNVTRRELADGVRALARRQRDARLNSADLEAAFTRRLNDNTYKIDLKMQEVLNEQKRFVDSCQRIQLDDPNHVADVLDKLIDSLINKTASTFHELQNIQNTMRNHDNKVIKLLSNRPAQGDITCKRLENALRNSSQGVFNEKELQQLTEKFIGLTNRADAALQRLEKLLTDDSNNQTPASEITVAADRLLQKLKGIKSETDPDKYDDWGESEDEQDNSDFDETIDNSMEEDQEILISMDEHPKPKTTTENVPIRMPHRRHLHKHPYDRGPTWRIFTP</sequence>
<evidence type="ECO:0000313" key="3">
    <source>
        <dbReference type="EMBL" id="CAK1553488.1"/>
    </source>
</evidence>
<protein>
    <submittedName>
        <fullName evidence="3">Uncharacterized protein</fullName>
    </submittedName>
</protein>
<feature type="compositionally biased region" description="Acidic residues" evidence="2">
    <location>
        <begin position="438"/>
        <end position="463"/>
    </location>
</feature>
<feature type="compositionally biased region" description="Basic and acidic residues" evidence="2">
    <location>
        <begin position="428"/>
        <end position="437"/>
    </location>
</feature>
<reference evidence="3 4" key="1">
    <citation type="submission" date="2023-11" db="EMBL/GenBank/DDBJ databases">
        <authorList>
            <person name="Okamura Y."/>
        </authorList>
    </citation>
    <scope>NUCLEOTIDE SEQUENCE [LARGE SCALE GENOMIC DNA]</scope>
</reference>
<feature type="compositionally biased region" description="Basic residues" evidence="2">
    <location>
        <begin position="485"/>
        <end position="495"/>
    </location>
</feature>
<gene>
    <name evidence="3" type="ORF">LNINA_LOCUS12486</name>
</gene>
<dbReference type="Proteomes" id="UP001497472">
    <property type="component" value="Unassembled WGS sequence"/>
</dbReference>
<dbReference type="EMBL" id="CAVLEF010000225">
    <property type="protein sequence ID" value="CAK1553488.1"/>
    <property type="molecule type" value="Genomic_DNA"/>
</dbReference>
<organism evidence="3 4">
    <name type="scientific">Leptosia nina</name>
    <dbReference type="NCBI Taxonomy" id="320188"/>
    <lineage>
        <taxon>Eukaryota</taxon>
        <taxon>Metazoa</taxon>
        <taxon>Ecdysozoa</taxon>
        <taxon>Arthropoda</taxon>
        <taxon>Hexapoda</taxon>
        <taxon>Insecta</taxon>
        <taxon>Pterygota</taxon>
        <taxon>Neoptera</taxon>
        <taxon>Endopterygota</taxon>
        <taxon>Lepidoptera</taxon>
        <taxon>Glossata</taxon>
        <taxon>Ditrysia</taxon>
        <taxon>Papilionoidea</taxon>
        <taxon>Pieridae</taxon>
        <taxon>Pierinae</taxon>
        <taxon>Leptosia</taxon>
    </lineage>
</organism>
<proteinExistence type="predicted"/>
<accession>A0AAV1JYK2</accession>
<dbReference type="AlphaFoldDB" id="A0AAV1JYK2"/>
<keyword evidence="1" id="KW-0175">Coiled coil</keyword>
<name>A0AAV1JYK2_9NEOP</name>